<sequence length="81" mass="8198">MMTGLGMVAAAVAATTVFNAAATAAPPPAWRSLSTAFDADGDDDAAPLDGDRAGALVTIRRAAPPVTRPKREPGSSAFTRE</sequence>
<keyword evidence="2" id="KW-0732">Signal</keyword>
<protein>
    <recommendedName>
        <fullName evidence="5">Secreted protein</fullName>
    </recommendedName>
</protein>
<evidence type="ECO:0000313" key="4">
    <source>
        <dbReference type="Proteomes" id="UP000000763"/>
    </source>
</evidence>
<reference evidence="4" key="1">
    <citation type="journal article" date="2005" name="Nature">
        <title>The map-based sequence of the rice genome.</title>
        <authorList>
            <consortium name="International rice genome sequencing project (IRGSP)"/>
            <person name="Matsumoto T."/>
            <person name="Wu J."/>
            <person name="Kanamori H."/>
            <person name="Katayose Y."/>
            <person name="Fujisawa M."/>
            <person name="Namiki N."/>
            <person name="Mizuno H."/>
            <person name="Yamamoto K."/>
            <person name="Antonio B.A."/>
            <person name="Baba T."/>
            <person name="Sakata K."/>
            <person name="Nagamura Y."/>
            <person name="Aoki H."/>
            <person name="Arikawa K."/>
            <person name="Arita K."/>
            <person name="Bito T."/>
            <person name="Chiden Y."/>
            <person name="Fujitsuka N."/>
            <person name="Fukunaka R."/>
            <person name="Hamada M."/>
            <person name="Harada C."/>
            <person name="Hayashi A."/>
            <person name="Hijishita S."/>
            <person name="Honda M."/>
            <person name="Hosokawa S."/>
            <person name="Ichikawa Y."/>
            <person name="Idonuma A."/>
            <person name="Iijima M."/>
            <person name="Ikeda M."/>
            <person name="Ikeno M."/>
            <person name="Ito K."/>
            <person name="Ito S."/>
            <person name="Ito T."/>
            <person name="Ito Y."/>
            <person name="Ito Y."/>
            <person name="Iwabuchi A."/>
            <person name="Kamiya K."/>
            <person name="Karasawa W."/>
            <person name="Kurita K."/>
            <person name="Katagiri S."/>
            <person name="Kikuta A."/>
            <person name="Kobayashi H."/>
            <person name="Kobayashi N."/>
            <person name="Machita K."/>
            <person name="Maehara T."/>
            <person name="Masukawa M."/>
            <person name="Mizubayashi T."/>
            <person name="Mukai Y."/>
            <person name="Nagasaki H."/>
            <person name="Nagata Y."/>
            <person name="Naito S."/>
            <person name="Nakashima M."/>
            <person name="Nakama Y."/>
            <person name="Nakamichi Y."/>
            <person name="Nakamura M."/>
            <person name="Meguro A."/>
            <person name="Negishi M."/>
            <person name="Ohta I."/>
            <person name="Ohta T."/>
            <person name="Okamoto M."/>
            <person name="Ono N."/>
            <person name="Saji S."/>
            <person name="Sakaguchi M."/>
            <person name="Sakai K."/>
            <person name="Shibata M."/>
            <person name="Shimokawa T."/>
            <person name="Song J."/>
            <person name="Takazaki Y."/>
            <person name="Terasawa K."/>
            <person name="Tsugane M."/>
            <person name="Tsuji K."/>
            <person name="Ueda S."/>
            <person name="Waki K."/>
            <person name="Yamagata H."/>
            <person name="Yamamoto M."/>
            <person name="Yamamoto S."/>
            <person name="Yamane H."/>
            <person name="Yoshiki S."/>
            <person name="Yoshihara R."/>
            <person name="Yukawa K."/>
            <person name="Zhong H."/>
            <person name="Yano M."/>
            <person name="Yuan Q."/>
            <person name="Ouyang S."/>
            <person name="Liu J."/>
            <person name="Jones K.M."/>
            <person name="Gansberger K."/>
            <person name="Moffat K."/>
            <person name="Hill J."/>
            <person name="Bera J."/>
            <person name="Fadrosh D."/>
            <person name="Jin S."/>
            <person name="Johri S."/>
            <person name="Kim M."/>
            <person name="Overton L."/>
            <person name="Reardon M."/>
            <person name="Tsitrin T."/>
            <person name="Vuong H."/>
            <person name="Weaver B."/>
            <person name="Ciecko A."/>
            <person name="Tallon L."/>
            <person name="Jackson J."/>
            <person name="Pai G."/>
            <person name="Aken S.V."/>
            <person name="Utterback T."/>
            <person name="Reidmuller S."/>
            <person name="Feldblyum T."/>
            <person name="Hsiao J."/>
            <person name="Zismann V."/>
            <person name="Iobst S."/>
            <person name="de Vazeille A.R."/>
            <person name="Buell C.R."/>
            <person name="Ying K."/>
            <person name="Li Y."/>
            <person name="Lu T."/>
            <person name="Huang Y."/>
            <person name="Zhao Q."/>
            <person name="Feng Q."/>
            <person name="Zhang L."/>
            <person name="Zhu J."/>
            <person name="Weng Q."/>
            <person name="Mu J."/>
            <person name="Lu Y."/>
            <person name="Fan D."/>
            <person name="Liu Y."/>
            <person name="Guan J."/>
            <person name="Zhang Y."/>
            <person name="Yu S."/>
            <person name="Liu X."/>
            <person name="Zhang Y."/>
            <person name="Hong G."/>
            <person name="Han B."/>
            <person name="Choisne N."/>
            <person name="Demange N."/>
            <person name="Orjeda G."/>
            <person name="Samain S."/>
            <person name="Cattolico L."/>
            <person name="Pelletier E."/>
            <person name="Couloux A."/>
            <person name="Segurens B."/>
            <person name="Wincker P."/>
            <person name="D'Hont A."/>
            <person name="Scarpelli C."/>
            <person name="Weissenbach J."/>
            <person name="Salanoubat M."/>
            <person name="Quetier F."/>
            <person name="Yu Y."/>
            <person name="Kim H.R."/>
            <person name="Rambo T."/>
            <person name="Currie J."/>
            <person name="Collura K."/>
            <person name="Luo M."/>
            <person name="Yang T."/>
            <person name="Ammiraju J.S.S."/>
            <person name="Engler F."/>
            <person name="Soderlund C."/>
            <person name="Wing R.A."/>
            <person name="Palmer L.E."/>
            <person name="de la Bastide M."/>
            <person name="Spiegel L."/>
            <person name="Nascimento L."/>
            <person name="Zutavern T."/>
            <person name="O'Shaughnessy A."/>
            <person name="Dike S."/>
            <person name="Dedhia N."/>
            <person name="Preston R."/>
            <person name="Balija V."/>
            <person name="McCombie W.R."/>
            <person name="Chow T."/>
            <person name="Chen H."/>
            <person name="Chung M."/>
            <person name="Chen C."/>
            <person name="Shaw J."/>
            <person name="Wu H."/>
            <person name="Hsiao K."/>
            <person name="Chao Y."/>
            <person name="Chu M."/>
            <person name="Cheng C."/>
            <person name="Hour A."/>
            <person name="Lee P."/>
            <person name="Lin S."/>
            <person name="Lin Y."/>
            <person name="Liou J."/>
            <person name="Liu S."/>
            <person name="Hsing Y."/>
            <person name="Raghuvanshi S."/>
            <person name="Mohanty A."/>
            <person name="Bharti A.K."/>
            <person name="Gaur A."/>
            <person name="Gupta V."/>
            <person name="Kumar D."/>
            <person name="Ravi V."/>
            <person name="Vij S."/>
            <person name="Kapur A."/>
            <person name="Khurana P."/>
            <person name="Khurana P."/>
            <person name="Khurana J.P."/>
            <person name="Tyagi A.K."/>
            <person name="Gaikwad K."/>
            <person name="Singh A."/>
            <person name="Dalal V."/>
            <person name="Srivastava S."/>
            <person name="Dixit A."/>
            <person name="Pal A.K."/>
            <person name="Ghazi I.A."/>
            <person name="Yadav M."/>
            <person name="Pandit A."/>
            <person name="Bhargava A."/>
            <person name="Sureshbabu K."/>
            <person name="Batra K."/>
            <person name="Sharma T.R."/>
            <person name="Mohapatra T."/>
            <person name="Singh N.K."/>
            <person name="Messing J."/>
            <person name="Nelson A.B."/>
            <person name="Fuks G."/>
            <person name="Kavchok S."/>
            <person name="Keizer G."/>
            <person name="Linton E."/>
            <person name="Llaca V."/>
            <person name="Song R."/>
            <person name="Tanyolac B."/>
            <person name="Young S."/>
            <person name="Ho-Il K."/>
            <person name="Hahn J.H."/>
            <person name="Sangsakoo G."/>
            <person name="Vanavichit A."/>
            <person name="de Mattos Luiz.A.T."/>
            <person name="Zimmer P.D."/>
            <person name="Malone G."/>
            <person name="Dellagostin O."/>
            <person name="de Oliveira A.C."/>
            <person name="Bevan M."/>
            <person name="Bancroft I."/>
            <person name="Minx P."/>
            <person name="Cordum H."/>
            <person name="Wilson R."/>
            <person name="Cheng Z."/>
            <person name="Jin W."/>
            <person name="Jiang J."/>
            <person name="Leong S.A."/>
            <person name="Iwama H."/>
            <person name="Gojobori T."/>
            <person name="Itoh T."/>
            <person name="Niimura Y."/>
            <person name="Fujii Y."/>
            <person name="Habara T."/>
            <person name="Sakai H."/>
            <person name="Sato Y."/>
            <person name="Wilson G."/>
            <person name="Kumar K."/>
            <person name="McCouch S."/>
            <person name="Juretic N."/>
            <person name="Hoen D."/>
            <person name="Wright S."/>
            <person name="Bruskiewich R."/>
            <person name="Bureau T."/>
            <person name="Miyao A."/>
            <person name="Hirochika H."/>
            <person name="Nishikawa T."/>
            <person name="Kadowaki K."/>
            <person name="Sugiura M."/>
            <person name="Burr B."/>
            <person name="Sasaki T."/>
        </authorList>
    </citation>
    <scope>NUCLEOTIDE SEQUENCE [LARGE SCALE GENOMIC DNA]</scope>
    <source>
        <strain evidence="4">cv. Nipponbare</strain>
    </source>
</reference>
<gene>
    <name evidence="3" type="primary">P0455A11.19</name>
</gene>
<evidence type="ECO:0000256" key="1">
    <source>
        <dbReference type="SAM" id="MobiDB-lite"/>
    </source>
</evidence>
<evidence type="ECO:0008006" key="5">
    <source>
        <dbReference type="Google" id="ProtNLM"/>
    </source>
</evidence>
<dbReference type="AlphaFoldDB" id="Q6Z9U2"/>
<feature type="compositionally biased region" description="Basic and acidic residues" evidence="1">
    <location>
        <begin position="69"/>
        <end position="81"/>
    </location>
</feature>
<feature type="chain" id="PRO_5004283797" description="Secreted protein" evidence="2">
    <location>
        <begin position="25"/>
        <end position="81"/>
    </location>
</feature>
<evidence type="ECO:0000256" key="2">
    <source>
        <dbReference type="SAM" id="SignalP"/>
    </source>
</evidence>
<reference evidence="4" key="2">
    <citation type="journal article" date="2008" name="Nucleic Acids Res.">
        <title>The rice annotation project database (RAP-DB): 2008 update.</title>
        <authorList>
            <consortium name="The rice annotation project (RAP)"/>
        </authorList>
    </citation>
    <scope>GENOME REANNOTATION</scope>
    <source>
        <strain evidence="4">cv. Nipponbare</strain>
    </source>
</reference>
<feature type="region of interest" description="Disordered" evidence="1">
    <location>
        <begin position="62"/>
        <end position="81"/>
    </location>
</feature>
<dbReference type="Proteomes" id="UP000000763">
    <property type="component" value="Chromosome 8"/>
</dbReference>
<evidence type="ECO:0000313" key="3">
    <source>
        <dbReference type="EMBL" id="BAD17041.1"/>
    </source>
</evidence>
<name>Q6Z9U2_ORYSJ</name>
<organism evidence="3 4">
    <name type="scientific">Oryza sativa subsp. japonica</name>
    <name type="common">Rice</name>
    <dbReference type="NCBI Taxonomy" id="39947"/>
    <lineage>
        <taxon>Eukaryota</taxon>
        <taxon>Viridiplantae</taxon>
        <taxon>Streptophyta</taxon>
        <taxon>Embryophyta</taxon>
        <taxon>Tracheophyta</taxon>
        <taxon>Spermatophyta</taxon>
        <taxon>Magnoliopsida</taxon>
        <taxon>Liliopsida</taxon>
        <taxon>Poales</taxon>
        <taxon>Poaceae</taxon>
        <taxon>BOP clade</taxon>
        <taxon>Oryzoideae</taxon>
        <taxon>Oryzeae</taxon>
        <taxon>Oryzinae</taxon>
        <taxon>Oryza</taxon>
        <taxon>Oryza sativa</taxon>
    </lineage>
</organism>
<dbReference type="EMBL" id="AP004692">
    <property type="protein sequence ID" value="BAD17041.1"/>
    <property type="molecule type" value="Genomic_DNA"/>
</dbReference>
<proteinExistence type="predicted"/>
<feature type="signal peptide" evidence="2">
    <location>
        <begin position="1"/>
        <end position="24"/>
    </location>
</feature>
<accession>Q6Z9U2</accession>